<feature type="compositionally biased region" description="Low complexity" evidence="1">
    <location>
        <begin position="30"/>
        <end position="60"/>
    </location>
</feature>
<dbReference type="EMBL" id="CAJVPV010040515">
    <property type="protein sequence ID" value="CAG8760403.1"/>
    <property type="molecule type" value="Genomic_DNA"/>
</dbReference>
<feature type="non-terminal residue" evidence="2">
    <location>
        <position position="102"/>
    </location>
</feature>
<comment type="caution">
    <text evidence="2">The sequence shown here is derived from an EMBL/GenBank/DDBJ whole genome shotgun (WGS) entry which is preliminary data.</text>
</comment>
<sequence>TVVSSAPQKISKASRSDALAASTTKPECQSSASSSHRSSSIRKTSTKAATPKSTTIPTSTESGIPLSRVIKPTTTPNIISTPTPLSSAASCNVNKPFGFKGF</sequence>
<accession>A0A9N9J1C5</accession>
<organism evidence="2 3">
    <name type="scientific">Acaulospora morrowiae</name>
    <dbReference type="NCBI Taxonomy" id="94023"/>
    <lineage>
        <taxon>Eukaryota</taxon>
        <taxon>Fungi</taxon>
        <taxon>Fungi incertae sedis</taxon>
        <taxon>Mucoromycota</taxon>
        <taxon>Glomeromycotina</taxon>
        <taxon>Glomeromycetes</taxon>
        <taxon>Diversisporales</taxon>
        <taxon>Acaulosporaceae</taxon>
        <taxon>Acaulospora</taxon>
    </lineage>
</organism>
<feature type="region of interest" description="Disordered" evidence="1">
    <location>
        <begin position="1"/>
        <end position="68"/>
    </location>
</feature>
<name>A0A9N9J1C5_9GLOM</name>
<keyword evidence="3" id="KW-1185">Reference proteome</keyword>
<protein>
    <submittedName>
        <fullName evidence="2">13280_t:CDS:1</fullName>
    </submittedName>
</protein>
<feature type="non-terminal residue" evidence="2">
    <location>
        <position position="1"/>
    </location>
</feature>
<evidence type="ECO:0000256" key="1">
    <source>
        <dbReference type="SAM" id="MobiDB-lite"/>
    </source>
</evidence>
<evidence type="ECO:0000313" key="2">
    <source>
        <dbReference type="EMBL" id="CAG8760403.1"/>
    </source>
</evidence>
<dbReference type="Proteomes" id="UP000789342">
    <property type="component" value="Unassembled WGS sequence"/>
</dbReference>
<feature type="compositionally biased region" description="Polar residues" evidence="1">
    <location>
        <begin position="1"/>
        <end position="13"/>
    </location>
</feature>
<dbReference type="AlphaFoldDB" id="A0A9N9J1C5"/>
<gene>
    <name evidence="2" type="ORF">AMORRO_LOCUS15869</name>
</gene>
<evidence type="ECO:0000313" key="3">
    <source>
        <dbReference type="Proteomes" id="UP000789342"/>
    </source>
</evidence>
<proteinExistence type="predicted"/>
<reference evidence="2" key="1">
    <citation type="submission" date="2021-06" db="EMBL/GenBank/DDBJ databases">
        <authorList>
            <person name="Kallberg Y."/>
            <person name="Tangrot J."/>
            <person name="Rosling A."/>
        </authorList>
    </citation>
    <scope>NUCLEOTIDE SEQUENCE</scope>
    <source>
        <strain evidence="2">CL551</strain>
    </source>
</reference>